<sequence>MPFAVTVPDGYGYVALLSLGVAPLLSFVQGSAVTQLRKKANVPYPNAYATPQQAKESRDAYKFNCAQRAHYNLLENLPQTMLYMLFAGLEYPKATAALGAGWLLCRAIYAYGYITSEKDGKGRMYGGGFWLLQGALWALSGATALKLLQ</sequence>
<dbReference type="GO" id="GO:0004602">
    <property type="term" value="F:glutathione peroxidase activity"/>
    <property type="evidence" value="ECO:0007669"/>
    <property type="project" value="TreeGrafter"/>
</dbReference>
<proteinExistence type="predicted"/>
<name>A0AAN6EWV8_EXODE</name>
<evidence type="ECO:0000256" key="1">
    <source>
        <dbReference type="ARBA" id="ARBA00004141"/>
    </source>
</evidence>
<evidence type="ECO:0000313" key="7">
    <source>
        <dbReference type="Proteomes" id="UP001161757"/>
    </source>
</evidence>
<evidence type="ECO:0000313" key="6">
    <source>
        <dbReference type="EMBL" id="KAJ8991796.1"/>
    </source>
</evidence>
<dbReference type="InterPro" id="IPR050997">
    <property type="entry name" value="MAPEG"/>
</dbReference>
<dbReference type="GO" id="GO:0005783">
    <property type="term" value="C:endoplasmic reticulum"/>
    <property type="evidence" value="ECO:0007669"/>
    <property type="project" value="TreeGrafter"/>
</dbReference>
<comment type="caution">
    <text evidence="6">The sequence shown here is derived from an EMBL/GenBank/DDBJ whole genome shotgun (WGS) entry which is preliminary data.</text>
</comment>
<evidence type="ECO:0000256" key="4">
    <source>
        <dbReference type="ARBA" id="ARBA00023136"/>
    </source>
</evidence>
<dbReference type="Proteomes" id="UP001161757">
    <property type="component" value="Unassembled WGS sequence"/>
</dbReference>
<dbReference type="GO" id="GO:0004364">
    <property type="term" value="F:glutathione transferase activity"/>
    <property type="evidence" value="ECO:0007669"/>
    <property type="project" value="TreeGrafter"/>
</dbReference>
<feature type="transmembrane region" description="Helical" evidence="5">
    <location>
        <begin position="94"/>
        <end position="114"/>
    </location>
</feature>
<gene>
    <name evidence="6" type="ORF">HRR80_004417</name>
</gene>
<keyword evidence="3 5" id="KW-1133">Transmembrane helix</keyword>
<dbReference type="Pfam" id="PF01124">
    <property type="entry name" value="MAPEG"/>
    <property type="match status" value="1"/>
</dbReference>
<organism evidence="6 7">
    <name type="scientific">Exophiala dermatitidis</name>
    <name type="common">Black yeast-like fungus</name>
    <name type="synonym">Wangiella dermatitidis</name>
    <dbReference type="NCBI Taxonomy" id="5970"/>
    <lineage>
        <taxon>Eukaryota</taxon>
        <taxon>Fungi</taxon>
        <taxon>Dikarya</taxon>
        <taxon>Ascomycota</taxon>
        <taxon>Pezizomycotina</taxon>
        <taxon>Eurotiomycetes</taxon>
        <taxon>Chaetothyriomycetidae</taxon>
        <taxon>Chaetothyriales</taxon>
        <taxon>Herpotrichiellaceae</taxon>
        <taxon>Exophiala</taxon>
    </lineage>
</organism>
<dbReference type="InterPro" id="IPR023352">
    <property type="entry name" value="MAPEG-like_dom_sf"/>
</dbReference>
<evidence type="ECO:0000256" key="2">
    <source>
        <dbReference type="ARBA" id="ARBA00022692"/>
    </source>
</evidence>
<dbReference type="PANTHER" id="PTHR10250:SF26">
    <property type="entry name" value="GLUTATHIONE S-TRANSFERASE 3, MITOCHONDRIAL"/>
    <property type="match status" value="1"/>
</dbReference>
<dbReference type="Gene3D" id="1.20.120.550">
    <property type="entry name" value="Membrane associated eicosanoid/glutathione metabolism-like domain"/>
    <property type="match status" value="1"/>
</dbReference>
<dbReference type="InterPro" id="IPR001129">
    <property type="entry name" value="Membr-assoc_MAPEG"/>
</dbReference>
<feature type="transmembrane region" description="Helical" evidence="5">
    <location>
        <begin position="129"/>
        <end position="148"/>
    </location>
</feature>
<evidence type="ECO:0000256" key="5">
    <source>
        <dbReference type="SAM" id="Phobius"/>
    </source>
</evidence>
<accession>A0AAN6EWV8</accession>
<evidence type="ECO:0008006" key="8">
    <source>
        <dbReference type="Google" id="ProtNLM"/>
    </source>
</evidence>
<keyword evidence="4 5" id="KW-0472">Membrane</keyword>
<keyword evidence="2 5" id="KW-0812">Transmembrane</keyword>
<dbReference type="PANTHER" id="PTHR10250">
    <property type="entry name" value="MICROSOMAL GLUTATHIONE S-TRANSFERASE"/>
    <property type="match status" value="1"/>
</dbReference>
<protein>
    <recommendedName>
        <fullName evidence="8">Glutathione S-transferase</fullName>
    </recommendedName>
</protein>
<dbReference type="GO" id="GO:0005635">
    <property type="term" value="C:nuclear envelope"/>
    <property type="evidence" value="ECO:0007669"/>
    <property type="project" value="TreeGrafter"/>
</dbReference>
<feature type="transmembrane region" description="Helical" evidence="5">
    <location>
        <begin position="12"/>
        <end position="33"/>
    </location>
</feature>
<dbReference type="EMBL" id="JAJGCB010000007">
    <property type="protein sequence ID" value="KAJ8991796.1"/>
    <property type="molecule type" value="Genomic_DNA"/>
</dbReference>
<evidence type="ECO:0000256" key="3">
    <source>
        <dbReference type="ARBA" id="ARBA00022989"/>
    </source>
</evidence>
<reference evidence="6" key="1">
    <citation type="submission" date="2023-01" db="EMBL/GenBank/DDBJ databases">
        <title>Exophiala dermititidis isolated from Cystic Fibrosis Patient.</title>
        <authorList>
            <person name="Kurbessoian T."/>
            <person name="Crocker A."/>
            <person name="Murante D."/>
            <person name="Hogan D.A."/>
            <person name="Stajich J.E."/>
        </authorList>
    </citation>
    <scope>NUCLEOTIDE SEQUENCE</scope>
    <source>
        <strain evidence="6">Ex8</strain>
    </source>
</reference>
<dbReference type="AlphaFoldDB" id="A0AAN6EWV8"/>
<comment type="subcellular location">
    <subcellularLocation>
        <location evidence="1">Membrane</location>
        <topology evidence="1">Multi-pass membrane protein</topology>
    </subcellularLocation>
</comment>
<dbReference type="SUPFAM" id="SSF161084">
    <property type="entry name" value="MAPEG domain-like"/>
    <property type="match status" value="1"/>
</dbReference>
<dbReference type="GO" id="GO:0016020">
    <property type="term" value="C:membrane"/>
    <property type="evidence" value="ECO:0007669"/>
    <property type="project" value="UniProtKB-SubCell"/>
</dbReference>